<feature type="transmembrane region" description="Helical" evidence="1">
    <location>
        <begin position="107"/>
        <end position="130"/>
    </location>
</feature>
<keyword evidence="1" id="KW-0812">Transmembrane</keyword>
<gene>
    <name evidence="2" type="ORF">ACFQ5G_07135</name>
</gene>
<feature type="transmembrane region" description="Helical" evidence="1">
    <location>
        <begin position="84"/>
        <end position="101"/>
    </location>
</feature>
<feature type="transmembrane region" description="Helical" evidence="1">
    <location>
        <begin position="142"/>
        <end position="161"/>
    </location>
</feature>
<feature type="transmembrane region" description="Helical" evidence="1">
    <location>
        <begin position="173"/>
        <end position="189"/>
    </location>
</feature>
<organism evidence="2 3">
    <name type="scientific">Actinoplanes sichuanensis</name>
    <dbReference type="NCBI Taxonomy" id="512349"/>
    <lineage>
        <taxon>Bacteria</taxon>
        <taxon>Bacillati</taxon>
        <taxon>Actinomycetota</taxon>
        <taxon>Actinomycetes</taxon>
        <taxon>Micromonosporales</taxon>
        <taxon>Micromonosporaceae</taxon>
        <taxon>Actinoplanes</taxon>
    </lineage>
</organism>
<proteinExistence type="predicted"/>
<evidence type="ECO:0000313" key="3">
    <source>
        <dbReference type="Proteomes" id="UP001597183"/>
    </source>
</evidence>
<feature type="transmembrane region" description="Helical" evidence="1">
    <location>
        <begin position="276"/>
        <end position="296"/>
    </location>
</feature>
<dbReference type="Proteomes" id="UP001597183">
    <property type="component" value="Unassembled WGS sequence"/>
</dbReference>
<name>A0ABW4A3I6_9ACTN</name>
<evidence type="ECO:0000256" key="1">
    <source>
        <dbReference type="SAM" id="Phobius"/>
    </source>
</evidence>
<keyword evidence="3" id="KW-1185">Reference proteome</keyword>
<protein>
    <submittedName>
        <fullName evidence="2">Uncharacterized protein</fullName>
    </submittedName>
</protein>
<dbReference type="EMBL" id="JBHTMK010000007">
    <property type="protein sequence ID" value="MFD1365114.1"/>
    <property type="molecule type" value="Genomic_DNA"/>
</dbReference>
<accession>A0ABW4A3I6</accession>
<keyword evidence="1" id="KW-1133">Transmembrane helix</keyword>
<comment type="caution">
    <text evidence="2">The sequence shown here is derived from an EMBL/GenBank/DDBJ whole genome shotgun (WGS) entry which is preliminary data.</text>
</comment>
<reference evidence="3" key="1">
    <citation type="journal article" date="2019" name="Int. J. Syst. Evol. Microbiol.">
        <title>The Global Catalogue of Microorganisms (GCM) 10K type strain sequencing project: providing services to taxonomists for standard genome sequencing and annotation.</title>
        <authorList>
            <consortium name="The Broad Institute Genomics Platform"/>
            <consortium name="The Broad Institute Genome Sequencing Center for Infectious Disease"/>
            <person name="Wu L."/>
            <person name="Ma J."/>
        </authorList>
    </citation>
    <scope>NUCLEOTIDE SEQUENCE [LARGE SCALE GENOMIC DNA]</scope>
    <source>
        <strain evidence="3">CCM 7526</strain>
    </source>
</reference>
<dbReference type="RefSeq" id="WP_317795156.1">
    <property type="nucleotide sequence ID" value="NZ_AP028461.1"/>
</dbReference>
<sequence>MTASFERWELMTRTALGDRGIGYREATPLIQQARSDYEQSGADPWQALGSPDDFAADVAAAQPAVQARLDTQGKTPRDHLSDGLFVLAFVGVPASLLAMWVNGGLTIPLTVAGVVGTVLVGLSLFVCIAAPSALRASGHPRLAPWGFVGAGLLVIAAGVAFTRLPTDRIGETSALGTLVVSLGLGWLLTRPGRPAEPSTGSDPADPEAWFARLQALLVGRFDLPADRAAVLVEEARAHVTEAGSSPGAEFPSLEQFAQDLAAGEPRRQVPWWRTRAASTAGRIALLVLMAVLIVSAVLDGDWWIAVTGAALPAWVGVDFGRRADS</sequence>
<keyword evidence="1" id="KW-0472">Membrane</keyword>
<evidence type="ECO:0000313" key="2">
    <source>
        <dbReference type="EMBL" id="MFD1365114.1"/>
    </source>
</evidence>